<evidence type="ECO:0000256" key="1">
    <source>
        <dbReference type="ARBA" id="ARBA00008791"/>
    </source>
</evidence>
<sequence>MTYATIMVSLASDQPNESCLAIASEMVERFDARVVGIAAAEFSPPLYFTSGEQADKLIEQGRNAVKTRLSELESEFRKVMNRGTKHVEWRANMEVPIRFVAREARAADIIVIGQSRDSAFTDPFARVNPSDLVVQAGRPLLIVPEKADWLDLRSVLVAWKDTPEARRAIVDSRPLLRKAKDVTITEIVEDGGSHEAALKRTNDVVTWLSHHDIAANALVPEESSTRDAAASLDSIASSVGAGVIVAGAYGHSRWREWVLGGVTQHLATESTRCVLLSR</sequence>
<dbReference type="OrthoDB" id="9804721at2"/>
<name>Q1QM26_NITHX</name>
<dbReference type="STRING" id="323097.Nham_1913"/>
<dbReference type="Proteomes" id="UP000001953">
    <property type="component" value="Chromosome"/>
</dbReference>
<reference evidence="2 3" key="1">
    <citation type="submission" date="2006-03" db="EMBL/GenBank/DDBJ databases">
        <title>Complete sequence of chromosome of Nitrobacter hamburgensis X14.</title>
        <authorList>
            <consortium name="US DOE Joint Genome Institute"/>
            <person name="Copeland A."/>
            <person name="Lucas S."/>
            <person name="Lapidus A."/>
            <person name="Barry K."/>
            <person name="Detter J.C."/>
            <person name="Glavina del Rio T."/>
            <person name="Hammon N."/>
            <person name="Israni S."/>
            <person name="Dalin E."/>
            <person name="Tice H."/>
            <person name="Pitluck S."/>
            <person name="Chain P."/>
            <person name="Malfatti S."/>
            <person name="Shin M."/>
            <person name="Vergez L."/>
            <person name="Schmutz J."/>
            <person name="Larimer F."/>
            <person name="Land M."/>
            <person name="Hauser L."/>
            <person name="Kyrpides N."/>
            <person name="Ivanova N."/>
            <person name="Ward B."/>
            <person name="Arp D."/>
            <person name="Klotz M."/>
            <person name="Stein L."/>
            <person name="O'Mullan G."/>
            <person name="Starkenburg S."/>
            <person name="Sayavedra L."/>
            <person name="Poret-Peterson A.T."/>
            <person name="Gentry M.E."/>
            <person name="Bruce D."/>
            <person name="Richardson P."/>
        </authorList>
    </citation>
    <scope>NUCLEOTIDE SEQUENCE [LARGE SCALE GENOMIC DNA]</scope>
    <source>
        <strain evidence="3">DSM 10229 / NCIMB 13809 / X14</strain>
    </source>
</reference>
<proteinExistence type="inferred from homology"/>
<organism evidence="2 3">
    <name type="scientific">Nitrobacter hamburgensis (strain DSM 10229 / NCIMB 13809 / X14)</name>
    <dbReference type="NCBI Taxonomy" id="323097"/>
    <lineage>
        <taxon>Bacteria</taxon>
        <taxon>Pseudomonadati</taxon>
        <taxon>Pseudomonadota</taxon>
        <taxon>Alphaproteobacteria</taxon>
        <taxon>Hyphomicrobiales</taxon>
        <taxon>Nitrobacteraceae</taxon>
        <taxon>Nitrobacter</taxon>
    </lineage>
</organism>
<dbReference type="KEGG" id="nha:Nham_1913"/>
<dbReference type="PANTHER" id="PTHR46268:SF15">
    <property type="entry name" value="UNIVERSAL STRESS PROTEIN HP_0031"/>
    <property type="match status" value="1"/>
</dbReference>
<dbReference type="CDD" id="cd00293">
    <property type="entry name" value="USP-like"/>
    <property type="match status" value="1"/>
</dbReference>
<dbReference type="EMBL" id="CP000319">
    <property type="protein sequence ID" value="ABE62721.1"/>
    <property type="molecule type" value="Genomic_DNA"/>
</dbReference>
<dbReference type="Gene3D" id="3.40.50.12370">
    <property type="match status" value="1"/>
</dbReference>
<dbReference type="SUPFAM" id="SSF52402">
    <property type="entry name" value="Adenine nucleotide alpha hydrolases-like"/>
    <property type="match status" value="2"/>
</dbReference>
<protein>
    <submittedName>
        <fullName evidence="2">UspA</fullName>
    </submittedName>
</protein>
<dbReference type="PANTHER" id="PTHR46268">
    <property type="entry name" value="STRESS RESPONSE PROTEIN NHAX"/>
    <property type="match status" value="1"/>
</dbReference>
<dbReference type="eggNOG" id="COG0589">
    <property type="taxonomic scope" value="Bacteria"/>
</dbReference>
<dbReference type="HOGENOM" id="CLU_049301_5_3_5"/>
<gene>
    <name evidence="2" type="ordered locus">Nham_1913</name>
</gene>
<dbReference type="RefSeq" id="WP_011510401.1">
    <property type="nucleotide sequence ID" value="NC_007964.1"/>
</dbReference>
<accession>Q1QM26</accession>
<evidence type="ECO:0000313" key="3">
    <source>
        <dbReference type="Proteomes" id="UP000001953"/>
    </source>
</evidence>
<dbReference type="AlphaFoldDB" id="Q1QM26"/>
<evidence type="ECO:0000313" key="2">
    <source>
        <dbReference type="EMBL" id="ABE62721.1"/>
    </source>
</evidence>
<keyword evidence="3" id="KW-1185">Reference proteome</keyword>
<comment type="similarity">
    <text evidence="1">Belongs to the universal stress protein A family.</text>
</comment>